<comment type="caution">
    <text evidence="1">The sequence shown here is derived from an EMBL/GenBank/DDBJ whole genome shotgun (WGS) entry which is preliminary data.</text>
</comment>
<reference evidence="1 2" key="1">
    <citation type="submission" date="2021-04" db="EMBL/GenBank/DDBJ databases">
        <title>The complete genome sequence of Neokomagataea sp. TBRC 2177.</title>
        <authorList>
            <person name="Charoenyingcharoen P."/>
            <person name="Yukphan P."/>
        </authorList>
    </citation>
    <scope>NUCLEOTIDE SEQUENCE [LARGE SCALE GENOMIC DNA]</scope>
    <source>
        <strain evidence="1 2">TBRC 2177</strain>
    </source>
</reference>
<organism evidence="1 2">
    <name type="scientific">Neokomagataea anthophila</name>
    <dbReference type="NCBI Taxonomy" id="2826925"/>
    <lineage>
        <taxon>Bacteria</taxon>
        <taxon>Pseudomonadati</taxon>
        <taxon>Pseudomonadota</taxon>
        <taxon>Alphaproteobacteria</taxon>
        <taxon>Acetobacterales</taxon>
        <taxon>Acetobacteraceae</taxon>
        <taxon>Neokomagataea</taxon>
    </lineage>
</organism>
<gene>
    <name evidence="1" type="ORF">KB213_10395</name>
</gene>
<dbReference type="EMBL" id="JAGRQH010000009">
    <property type="protein sequence ID" value="MBR0560461.1"/>
    <property type="molecule type" value="Genomic_DNA"/>
</dbReference>
<protein>
    <submittedName>
        <fullName evidence="1">DUF1173 family protein</fullName>
    </submittedName>
</protein>
<dbReference type="InterPro" id="IPR009553">
    <property type="entry name" value="DUF1173"/>
</dbReference>
<accession>A0ABS5E9J6</accession>
<keyword evidence="2" id="KW-1185">Reference proteome</keyword>
<evidence type="ECO:0000313" key="2">
    <source>
        <dbReference type="Proteomes" id="UP000677812"/>
    </source>
</evidence>
<evidence type="ECO:0000313" key="1">
    <source>
        <dbReference type="EMBL" id="MBR0560461.1"/>
    </source>
</evidence>
<dbReference type="Proteomes" id="UP000677812">
    <property type="component" value="Unassembled WGS sequence"/>
</dbReference>
<dbReference type="Pfam" id="PF06666">
    <property type="entry name" value="DUF1173"/>
    <property type="match status" value="1"/>
</dbReference>
<proteinExistence type="predicted"/>
<dbReference type="RefSeq" id="WP_211682894.1">
    <property type="nucleotide sequence ID" value="NZ_JAGRQH010000009.1"/>
</dbReference>
<sequence length="467" mass="53610">MSKGVHFPNGRHVSHAQIRNAAFYPQWQILLKAAWGQAERPVCTCCSHGQRLGLVVKRHPVRHRGTDVYRYWLARLPKDGPRHDATCPFYARETTHQINLTEAIPVVQHRADGHVALRLDYGLKCLGTVKTAQEADTPSQDRSQRAQRSAQQPAMRLLGLLQFLWERAGLHRWDPADTEQRQHWSFNRMHLMRAAQNIMVGTYPLERCIIAPGYRDGENEQALRERLTFCHEQSLRCVCLAQVQSIAAAERPAAWRGEKRYTKIMVDQPRPTSGRAPILTIEAPYEKLAHLRRSYTSEMRVIEHFQQARADRYDDTIARDQKRRFPTSRVIAIVSGAVKIGKDGRFYLAADDYALMRVSLESIPVESAHELRLAQALVREKRLFEKPLRYQPDASPVHPDFLLHDAGVPGGLPMEVFGMDTPAYQMRKEEKITYYTQAYGDEGWWSWDVTHSPDTLPDMPPPLREAT</sequence>
<name>A0ABS5E9J6_9PROT</name>